<protein>
    <submittedName>
        <fullName evidence="1">Uncharacterized protein</fullName>
    </submittedName>
</protein>
<dbReference type="Proteomes" id="UP001234202">
    <property type="component" value="Unassembled WGS sequence"/>
</dbReference>
<accession>A0ACC2XSN7</accession>
<proteinExistence type="predicted"/>
<organism evidence="1 2">
    <name type="scientific">Naganishia onofrii</name>
    <dbReference type="NCBI Taxonomy" id="1851511"/>
    <lineage>
        <taxon>Eukaryota</taxon>
        <taxon>Fungi</taxon>
        <taxon>Dikarya</taxon>
        <taxon>Basidiomycota</taxon>
        <taxon>Agaricomycotina</taxon>
        <taxon>Tremellomycetes</taxon>
        <taxon>Filobasidiales</taxon>
        <taxon>Filobasidiaceae</taxon>
        <taxon>Naganishia</taxon>
    </lineage>
</organism>
<comment type="caution">
    <text evidence="1">The sequence shown here is derived from an EMBL/GenBank/DDBJ whole genome shotgun (WGS) entry which is preliminary data.</text>
</comment>
<sequence length="696" mass="76008">MVSNVPFPDPSPLLQTNLNFAVMGKLALKPINPGASQSTQQHVGNLKRNPAIKHTHNEQQSSSSALQHHFNNSIKPTSQHGFRHPQDVFPTGHYNKSNTKQRSNTISVPNRLPPPPNLRHTRGRTTLRNQDMSIFPKNFVDDYDEAALGGLDLGLLLKSQQSTQTPRRSSSRSSQKSSSSYDDAAVGAICCEDDQGLLPSSTQSDPLDEFLQESDDAFDHQASDFFDVHAMNMSAVLENQQRQQHEQCHIQQVTEQQHQQQQETRAFNGQSEQSLEHDHIPGQLVSLFGISAAEMNVDRPQQHAFNSLGFDASSIPAEWMSLIEECTKPQSGSSLQAANHPPSSFSNAMASAQTSTSDQILQSIMSTASSFFPEDQSPFCAPSSVVAAKADEIWSGSGDDALAQWDGPSMFASLSDVPALHAQQTAGNAAAFSVPQAVPSHLDSNVMFPKALVDSISVPPATAASASTINPSILSNTPSQTPAQTLQSSFGTPRSVSAAVFKEPLPPAPVARVPSFDAAANVLPSPALTSLTDFSPLEPIDDTFGQSAASFGRFMQPLGTHGTAPYTKQKQRKTRVKPGDPPESRNYTAPSQTSRKVISTAIAKKYGYEVDAFGNPIRPDNMTDEQWAELSKQNALDQAEEKRKRNREAQRSSREKRQREFDALQEELELWRQHARTLAAENALLKQQLQQNRGGF</sequence>
<evidence type="ECO:0000313" key="2">
    <source>
        <dbReference type="Proteomes" id="UP001234202"/>
    </source>
</evidence>
<evidence type="ECO:0000313" key="1">
    <source>
        <dbReference type="EMBL" id="KAJ9127043.1"/>
    </source>
</evidence>
<dbReference type="EMBL" id="JASBWV010000003">
    <property type="protein sequence ID" value="KAJ9127043.1"/>
    <property type="molecule type" value="Genomic_DNA"/>
</dbReference>
<keyword evidence="2" id="KW-1185">Reference proteome</keyword>
<gene>
    <name evidence="1" type="ORF">QFC24_001275</name>
</gene>
<reference evidence="1" key="1">
    <citation type="submission" date="2023-04" db="EMBL/GenBank/DDBJ databases">
        <title>Draft Genome sequencing of Naganishia species isolated from polar environments using Oxford Nanopore Technology.</title>
        <authorList>
            <person name="Leo P."/>
            <person name="Venkateswaran K."/>
        </authorList>
    </citation>
    <scope>NUCLEOTIDE SEQUENCE</scope>
    <source>
        <strain evidence="1">DBVPG 5303</strain>
    </source>
</reference>
<name>A0ACC2XSN7_9TREE</name>